<keyword evidence="2 10" id="KW-0816">Tricarboxylic acid cycle</keyword>
<dbReference type="Gene3D" id="3.30.470.20">
    <property type="entry name" value="ATP-grasp fold, B domain"/>
    <property type="match status" value="1"/>
</dbReference>
<comment type="subunit">
    <text evidence="10">Heterotetramer of two alpha and two beta subunits.</text>
</comment>
<dbReference type="InterPro" id="IPR013650">
    <property type="entry name" value="ATP-grasp_succ-CoA_synth-type"/>
</dbReference>
<dbReference type="FunFam" id="3.30.1490.20:FF:000002">
    <property type="entry name" value="Succinate--CoA ligase [ADP-forming] subunit beta"/>
    <property type="match status" value="1"/>
</dbReference>
<dbReference type="AlphaFoldDB" id="X7F2Z2"/>
<dbReference type="RefSeq" id="WP_043774230.1">
    <property type="nucleotide sequence ID" value="NZ_JAME01000041.1"/>
</dbReference>
<dbReference type="FunFam" id="3.40.50.261:FF:000001">
    <property type="entry name" value="Succinate--CoA ligase [ADP-forming] subunit beta"/>
    <property type="match status" value="1"/>
</dbReference>
<dbReference type="PANTHER" id="PTHR11815">
    <property type="entry name" value="SUCCINYL-COA SYNTHETASE BETA CHAIN"/>
    <property type="match status" value="1"/>
</dbReference>
<dbReference type="GO" id="GO:0042709">
    <property type="term" value="C:succinate-CoA ligase complex"/>
    <property type="evidence" value="ECO:0007669"/>
    <property type="project" value="TreeGrafter"/>
</dbReference>
<dbReference type="InterPro" id="IPR017866">
    <property type="entry name" value="Succ-CoA_synthase_bsu_CS"/>
</dbReference>
<feature type="binding site" evidence="10">
    <location>
        <position position="46"/>
    </location>
    <ligand>
        <name>ATP</name>
        <dbReference type="ChEBI" id="CHEBI:30616"/>
    </ligand>
</feature>
<comment type="caution">
    <text evidence="10">Lacks conserved residue(s) required for the propagation of feature annotation.</text>
</comment>
<dbReference type="GO" id="GO:0006099">
    <property type="term" value="P:tricarboxylic acid cycle"/>
    <property type="evidence" value="ECO:0007669"/>
    <property type="project" value="UniProtKB-UniRule"/>
</dbReference>
<dbReference type="Gene3D" id="3.40.50.261">
    <property type="entry name" value="Succinyl-CoA synthetase domains"/>
    <property type="match status" value="1"/>
</dbReference>
<dbReference type="SUPFAM" id="SSF56059">
    <property type="entry name" value="Glutathione synthetase ATP-binding domain-like"/>
    <property type="match status" value="1"/>
</dbReference>
<dbReference type="GO" id="GO:0006104">
    <property type="term" value="P:succinyl-CoA metabolic process"/>
    <property type="evidence" value="ECO:0007669"/>
    <property type="project" value="TreeGrafter"/>
</dbReference>
<dbReference type="GO" id="GO:0005829">
    <property type="term" value="C:cytosol"/>
    <property type="evidence" value="ECO:0007669"/>
    <property type="project" value="TreeGrafter"/>
</dbReference>
<dbReference type="HAMAP" id="MF_00558">
    <property type="entry name" value="Succ_CoA_beta"/>
    <property type="match status" value="1"/>
</dbReference>
<evidence type="ECO:0000256" key="7">
    <source>
        <dbReference type="ARBA" id="ARBA00022842"/>
    </source>
</evidence>
<gene>
    <name evidence="10 12" type="primary">sucC</name>
    <name evidence="12" type="ORF">RISW2_16580</name>
</gene>
<evidence type="ECO:0000256" key="4">
    <source>
        <dbReference type="ARBA" id="ARBA00022723"/>
    </source>
</evidence>
<keyword evidence="4 10" id="KW-0479">Metal-binding</keyword>
<keyword evidence="13" id="KW-1185">Reference proteome</keyword>
<comment type="catalytic activity">
    <reaction evidence="10">
        <text>GTP + succinate + CoA = succinyl-CoA + GDP + phosphate</text>
        <dbReference type="Rhea" id="RHEA:22120"/>
        <dbReference type="ChEBI" id="CHEBI:30031"/>
        <dbReference type="ChEBI" id="CHEBI:37565"/>
        <dbReference type="ChEBI" id="CHEBI:43474"/>
        <dbReference type="ChEBI" id="CHEBI:57287"/>
        <dbReference type="ChEBI" id="CHEBI:57292"/>
        <dbReference type="ChEBI" id="CHEBI:58189"/>
    </reaction>
</comment>
<feature type="binding site" evidence="10">
    <location>
        <position position="199"/>
    </location>
    <ligand>
        <name>Mg(2+)</name>
        <dbReference type="ChEBI" id="CHEBI:18420"/>
    </ligand>
</feature>
<dbReference type="PIRSF" id="PIRSF001554">
    <property type="entry name" value="SucCS_beta"/>
    <property type="match status" value="1"/>
</dbReference>
<protein>
    <recommendedName>
        <fullName evidence="10">Succinate--CoA ligase [ADP-forming] subunit beta</fullName>
        <ecNumber evidence="10">6.2.1.5</ecNumber>
    </recommendedName>
    <alternativeName>
        <fullName evidence="10">Succinyl-CoA synthetase subunit beta</fullName>
        <shortName evidence="10">SCS-beta</shortName>
    </alternativeName>
</protein>
<dbReference type="UniPathway" id="UPA00223">
    <property type="reaction ID" value="UER00999"/>
</dbReference>
<dbReference type="SUPFAM" id="SSF52210">
    <property type="entry name" value="Succinyl-CoA synthetase domains"/>
    <property type="match status" value="1"/>
</dbReference>
<feature type="domain" description="ATP-grasp" evidence="11">
    <location>
        <begin position="9"/>
        <end position="228"/>
    </location>
</feature>
<feature type="binding site" evidence="10">
    <location>
        <position position="102"/>
    </location>
    <ligand>
        <name>ATP</name>
        <dbReference type="ChEBI" id="CHEBI:30616"/>
    </ligand>
</feature>
<evidence type="ECO:0000256" key="8">
    <source>
        <dbReference type="ARBA" id="ARBA00052241"/>
    </source>
</evidence>
<dbReference type="Gene3D" id="3.30.1490.20">
    <property type="entry name" value="ATP-grasp fold, A domain"/>
    <property type="match status" value="1"/>
</dbReference>
<dbReference type="FunFam" id="3.30.470.20:FF:000002">
    <property type="entry name" value="Succinate--CoA ligase [ADP-forming] subunit beta"/>
    <property type="match status" value="1"/>
</dbReference>
<dbReference type="NCBIfam" id="TIGR01016">
    <property type="entry name" value="sucCoAbeta"/>
    <property type="match status" value="1"/>
</dbReference>
<name>X7F2Z2_9RHOB</name>
<feature type="binding site" evidence="10">
    <location>
        <position position="212"/>
    </location>
    <ligand>
        <name>Mg(2+)</name>
        <dbReference type="ChEBI" id="CHEBI:18420"/>
    </ligand>
</feature>
<organism evidence="12 13">
    <name type="scientific">Roseivivax isoporae LMG 25204</name>
    <dbReference type="NCBI Taxonomy" id="1449351"/>
    <lineage>
        <taxon>Bacteria</taxon>
        <taxon>Pseudomonadati</taxon>
        <taxon>Pseudomonadota</taxon>
        <taxon>Alphaproteobacteria</taxon>
        <taxon>Rhodobacterales</taxon>
        <taxon>Roseobacteraceae</taxon>
        <taxon>Roseivivax</taxon>
    </lineage>
</organism>
<dbReference type="GO" id="GO:0004775">
    <property type="term" value="F:succinate-CoA ligase (ADP-forming) activity"/>
    <property type="evidence" value="ECO:0007669"/>
    <property type="project" value="UniProtKB-UniRule"/>
</dbReference>
<keyword evidence="7 10" id="KW-0460">Magnesium</keyword>
<feature type="binding site" evidence="10">
    <location>
        <position position="263"/>
    </location>
    <ligand>
        <name>substrate</name>
        <note>ligand shared with subunit alpha</note>
    </ligand>
</feature>
<dbReference type="eggNOG" id="COG0045">
    <property type="taxonomic scope" value="Bacteria"/>
</dbReference>
<dbReference type="InterPro" id="IPR005809">
    <property type="entry name" value="Succ_CoA_ligase-like_bsu"/>
</dbReference>
<comment type="pathway">
    <text evidence="9">One-carbon metabolism; formaldehyde assimilation via serine pathway.</text>
</comment>
<dbReference type="NCBIfam" id="NF001913">
    <property type="entry name" value="PRK00696.1"/>
    <property type="match status" value="1"/>
</dbReference>
<evidence type="ECO:0000256" key="5">
    <source>
        <dbReference type="ARBA" id="ARBA00022741"/>
    </source>
</evidence>
<dbReference type="Pfam" id="PF00549">
    <property type="entry name" value="Ligase_CoA"/>
    <property type="match status" value="1"/>
</dbReference>
<keyword evidence="5 10" id="KW-0547">Nucleotide-binding</keyword>
<comment type="pathway">
    <text evidence="10">Carbohydrate metabolism; tricarboxylic acid cycle; succinate from succinyl-CoA (ligase route): step 1/1.</text>
</comment>
<dbReference type="EMBL" id="JAME01000041">
    <property type="protein sequence ID" value="ETX27083.1"/>
    <property type="molecule type" value="Genomic_DNA"/>
</dbReference>
<evidence type="ECO:0000259" key="11">
    <source>
        <dbReference type="PROSITE" id="PS50975"/>
    </source>
</evidence>
<evidence type="ECO:0000256" key="3">
    <source>
        <dbReference type="ARBA" id="ARBA00022598"/>
    </source>
</evidence>
<dbReference type="InterPro" id="IPR016102">
    <property type="entry name" value="Succinyl-CoA_synth-like"/>
</dbReference>
<comment type="similarity">
    <text evidence="1 10">Belongs to the succinate/malate CoA ligase beta subunit family.</text>
</comment>
<evidence type="ECO:0000313" key="13">
    <source>
        <dbReference type="Proteomes" id="UP000023430"/>
    </source>
</evidence>
<dbReference type="InterPro" id="IPR013815">
    <property type="entry name" value="ATP_grasp_subdomain_1"/>
</dbReference>
<dbReference type="InterPro" id="IPR011761">
    <property type="entry name" value="ATP-grasp"/>
</dbReference>
<accession>X7F2Z2</accession>
<dbReference type="GO" id="GO:0000287">
    <property type="term" value="F:magnesium ion binding"/>
    <property type="evidence" value="ECO:0007669"/>
    <property type="project" value="UniProtKB-UniRule"/>
</dbReference>
<comment type="function">
    <text evidence="10">Succinyl-CoA synthetase functions in the citric acid cycle (TCA), coupling the hydrolysis of succinyl-CoA to the synthesis of either ATP or GTP and thus represents the only step of substrate-level phosphorylation in the TCA. The beta subunit provides nucleotide specificity of the enzyme and binds the substrate succinate, while the binding sites for coenzyme A and phosphate are found in the alpha subunit.</text>
</comment>
<dbReference type="OrthoDB" id="9802602at2"/>
<dbReference type="PROSITE" id="PS01217">
    <property type="entry name" value="SUCCINYL_COA_LIG_3"/>
    <property type="match status" value="1"/>
</dbReference>
<comment type="catalytic activity">
    <reaction evidence="10">
        <text>succinate + ATP + CoA = succinyl-CoA + ADP + phosphate</text>
        <dbReference type="Rhea" id="RHEA:17661"/>
        <dbReference type="ChEBI" id="CHEBI:30031"/>
        <dbReference type="ChEBI" id="CHEBI:30616"/>
        <dbReference type="ChEBI" id="CHEBI:43474"/>
        <dbReference type="ChEBI" id="CHEBI:57287"/>
        <dbReference type="ChEBI" id="CHEBI:57292"/>
        <dbReference type="ChEBI" id="CHEBI:456216"/>
        <dbReference type="EC" id="6.2.1.5"/>
    </reaction>
</comment>
<comment type="caution">
    <text evidence="12">The sequence shown here is derived from an EMBL/GenBank/DDBJ whole genome shotgun (WGS) entry which is preliminary data.</text>
</comment>
<evidence type="ECO:0000313" key="12">
    <source>
        <dbReference type="EMBL" id="ETX27083.1"/>
    </source>
</evidence>
<evidence type="ECO:0000256" key="2">
    <source>
        <dbReference type="ARBA" id="ARBA00022532"/>
    </source>
</evidence>
<dbReference type="InterPro" id="IPR005811">
    <property type="entry name" value="SUCC_ACL_C"/>
</dbReference>
<evidence type="ECO:0000256" key="10">
    <source>
        <dbReference type="HAMAP-Rule" id="MF_00558"/>
    </source>
</evidence>
<dbReference type="STRING" id="1449351.RISW2_16580"/>
<dbReference type="PANTHER" id="PTHR11815:SF10">
    <property type="entry name" value="SUCCINATE--COA LIGASE [GDP-FORMING] SUBUNIT BETA, MITOCHONDRIAL"/>
    <property type="match status" value="1"/>
</dbReference>
<comment type="catalytic activity">
    <reaction evidence="8">
        <text>(S)-malate + ATP + CoA = (S)-malyl-CoA + ADP + phosphate</text>
        <dbReference type="Rhea" id="RHEA:26193"/>
        <dbReference type="ChEBI" id="CHEBI:15589"/>
        <dbReference type="ChEBI" id="CHEBI:30616"/>
        <dbReference type="ChEBI" id="CHEBI:43474"/>
        <dbReference type="ChEBI" id="CHEBI:57287"/>
        <dbReference type="ChEBI" id="CHEBI:57317"/>
        <dbReference type="ChEBI" id="CHEBI:456216"/>
        <dbReference type="EC" id="6.2.1.9"/>
    </reaction>
</comment>
<feature type="binding site" evidence="10">
    <location>
        <position position="99"/>
    </location>
    <ligand>
        <name>ATP</name>
        <dbReference type="ChEBI" id="CHEBI:30616"/>
    </ligand>
</feature>
<comment type="cofactor">
    <cofactor evidence="10">
        <name>Mg(2+)</name>
        <dbReference type="ChEBI" id="CHEBI:18420"/>
    </cofactor>
    <text evidence="10">Binds 1 Mg(2+) ion per subunit.</text>
</comment>
<sequence>MDIHEYQAKDLLVTRGIRVPRGGLAYSPEQAAYRATELGGDAWVVKAQVHSGARGKAGGIIMCRSDKEVEEAADKLLGARLVTKQTDGRGKLVSRVYVEETVPIDRELYLGFVLDRKEERIMIVASSQGGMDIEEISEKEPDSIVRASVDPGAGMMQFQAREIAFGLGLDGALIAKAVQTIMGCYRVFRDFDASMLEINPLVVSKDDLLALDCKMSFDENAVFRRPELSELRDKSQEDPRETFASDRGLSYVGLDGNIGCIINGAGLAMATLDMIKIAGGEPANFLDIGGGASPERVAKSFRAVLKDPKVEVILVNIFAGINRCDWVAEGVVKAIEEVGVPVPLVVRLSGTKVAEGRRILAERAPSVIVADTLKDAADKAVSAWKSTRKAA</sequence>
<keyword evidence="6 10" id="KW-0067">ATP-binding</keyword>
<dbReference type="PATRIC" id="fig|1449351.3.peg.3999"/>
<reference evidence="12 13" key="1">
    <citation type="submission" date="2014-01" db="EMBL/GenBank/DDBJ databases">
        <title>Roseivivax isoporae LMG 25204 Genome Sequencing.</title>
        <authorList>
            <person name="Lai Q."/>
            <person name="Li G."/>
            <person name="Shao Z."/>
        </authorList>
    </citation>
    <scope>NUCLEOTIDE SEQUENCE [LARGE SCALE GENOMIC DNA]</scope>
    <source>
        <strain evidence="12 13">LMG 25204</strain>
    </source>
</reference>
<dbReference type="EC" id="6.2.1.5" evidence="10"/>
<keyword evidence="3 10" id="KW-0436">Ligase</keyword>
<dbReference type="PROSITE" id="PS50975">
    <property type="entry name" value="ATP_GRASP"/>
    <property type="match status" value="1"/>
</dbReference>
<evidence type="ECO:0000256" key="9">
    <source>
        <dbReference type="ARBA" id="ARBA00060690"/>
    </source>
</evidence>
<dbReference type="GO" id="GO:0050074">
    <property type="term" value="F:malate-CoA ligase activity"/>
    <property type="evidence" value="ECO:0007669"/>
    <property type="project" value="UniProtKB-EC"/>
</dbReference>
<evidence type="ECO:0000256" key="1">
    <source>
        <dbReference type="ARBA" id="ARBA00009182"/>
    </source>
</evidence>
<feature type="binding site" evidence="10">
    <location>
        <position position="107"/>
    </location>
    <ligand>
        <name>ATP</name>
        <dbReference type="ChEBI" id="CHEBI:30616"/>
    </ligand>
</feature>
<dbReference type="NCBIfam" id="NF010647">
    <property type="entry name" value="PRK14046.1"/>
    <property type="match status" value="1"/>
</dbReference>
<dbReference type="Proteomes" id="UP000023430">
    <property type="component" value="Unassembled WGS sequence"/>
</dbReference>
<proteinExistence type="inferred from homology"/>
<dbReference type="Pfam" id="PF08442">
    <property type="entry name" value="ATP-grasp_2"/>
    <property type="match status" value="1"/>
</dbReference>
<dbReference type="GO" id="GO:0004776">
    <property type="term" value="F:succinate-CoA ligase (GDP-forming) activity"/>
    <property type="evidence" value="ECO:0007669"/>
    <property type="project" value="RHEA"/>
</dbReference>
<evidence type="ECO:0000256" key="6">
    <source>
        <dbReference type="ARBA" id="ARBA00022840"/>
    </source>
</evidence>
<dbReference type="GO" id="GO:0005524">
    <property type="term" value="F:ATP binding"/>
    <property type="evidence" value="ECO:0007669"/>
    <property type="project" value="UniProtKB-UniRule"/>
</dbReference>